<name>A0A9Q3X6L5_PSESX</name>
<evidence type="ECO:0000256" key="3">
    <source>
        <dbReference type="ARBA" id="ARBA00008766"/>
    </source>
</evidence>
<dbReference type="PROSITE" id="PS00491">
    <property type="entry name" value="PROLINE_PEPTIDASE"/>
    <property type="match status" value="1"/>
</dbReference>
<sequence length="461" mass="51017">MFAPTVYTQRRHALRERLSNGIVLLIGHGEAPINFALNNYPFRQDASFSYFFGINRPGLIGIIDLDDHLDTLYVEDSPESDVIWLGEPLDSAELANACGCQQVRSMSRVQSAVNRARRYGRNVHFLPPCRGETALTLSQLTQLAPNSLAGKASRALIREVVALREIKEAVELAEIESALRVTEHMHRLAMRTTRPGMVEREVVAHMRHVLGREGLQEAYCPIFTRRGDILHLFEHDNRLVQGDLVINDAAACSALGYASDVTRTLPVGGRFLPHQRELYEVLLEAQQDAIQHSRAGVTFMEVHLQAALKLAEGMRALGFFSGSPADIVASGAYALAFPHGLGHLLGLDVHDMDALGENNVGYDTETSRSEQFGLCHLRLGKALKPGMVLTVEPGIYFIPNLIARWQAENRHAGLINYSRFNDYEDFGGMRIEDVVVVQDRVGRVLGPAIPKQPDAIEAAMA</sequence>
<comment type="caution">
    <text evidence="12">The sequence shown here is derived from an EMBL/GenBank/DDBJ whole genome shotgun (WGS) entry which is preliminary data.</text>
</comment>
<dbReference type="GO" id="GO:0030145">
    <property type="term" value="F:manganese ion binding"/>
    <property type="evidence" value="ECO:0007669"/>
    <property type="project" value="InterPro"/>
</dbReference>
<proteinExistence type="inferred from homology"/>
<evidence type="ECO:0000313" key="13">
    <source>
        <dbReference type="Proteomes" id="UP000814207"/>
    </source>
</evidence>
<dbReference type="Pfam" id="PF05195">
    <property type="entry name" value="AMP_N"/>
    <property type="match status" value="1"/>
</dbReference>
<evidence type="ECO:0000313" key="12">
    <source>
        <dbReference type="EMBL" id="MCF5064049.1"/>
    </source>
</evidence>
<keyword evidence="5" id="KW-0645">Protease</keyword>
<comment type="catalytic activity">
    <reaction evidence="1">
        <text>Release of any N-terminal amino acid, including proline, that is linked to proline, even from a dipeptide or tripeptide.</text>
        <dbReference type="EC" id="3.4.11.9"/>
    </reaction>
</comment>
<dbReference type="Gene3D" id="3.40.350.10">
    <property type="entry name" value="Creatinase/prolidase N-terminal domain"/>
    <property type="match status" value="1"/>
</dbReference>
<keyword evidence="7" id="KW-0378">Hydrolase</keyword>
<dbReference type="AlphaFoldDB" id="A0A9Q3X6L5"/>
<dbReference type="EC" id="3.4.11.9" evidence="4"/>
<dbReference type="InterPro" id="IPR000994">
    <property type="entry name" value="Pept_M24"/>
</dbReference>
<evidence type="ECO:0000259" key="11">
    <source>
        <dbReference type="SMART" id="SM01011"/>
    </source>
</evidence>
<dbReference type="PANTHER" id="PTHR43226">
    <property type="entry name" value="XAA-PRO AMINOPEPTIDASE 3"/>
    <property type="match status" value="1"/>
</dbReference>
<reference evidence="12" key="1">
    <citation type="submission" date="2019-11" db="EMBL/GenBank/DDBJ databases">
        <title>Epiphytic Pseudomonas syringae from cherry orchards.</title>
        <authorList>
            <person name="Hulin M.T."/>
        </authorList>
    </citation>
    <scope>NUCLEOTIDE SEQUENCE</scope>
    <source>
        <strain evidence="12">PA-6-9A</strain>
    </source>
</reference>
<evidence type="ECO:0000256" key="7">
    <source>
        <dbReference type="ARBA" id="ARBA00022801"/>
    </source>
</evidence>
<dbReference type="InterPro" id="IPR001131">
    <property type="entry name" value="Peptidase_M24B_aminopep-P_CS"/>
</dbReference>
<dbReference type="InterPro" id="IPR029149">
    <property type="entry name" value="Creatin/AminoP/Spt16_N"/>
</dbReference>
<keyword evidence="8" id="KW-0482">Metalloprotease</keyword>
<dbReference type="InterPro" id="IPR052433">
    <property type="entry name" value="X-Pro_dipept-like"/>
</dbReference>
<dbReference type="InterPro" id="IPR007865">
    <property type="entry name" value="Aminopep_P_N"/>
</dbReference>
<keyword evidence="6 10" id="KW-0479">Metal-binding</keyword>
<dbReference type="SUPFAM" id="SSF55920">
    <property type="entry name" value="Creatinase/aminopeptidase"/>
    <property type="match status" value="1"/>
</dbReference>
<evidence type="ECO:0000256" key="10">
    <source>
        <dbReference type="RuleBase" id="RU000590"/>
    </source>
</evidence>
<dbReference type="Gene3D" id="3.90.230.10">
    <property type="entry name" value="Creatinase/methionine aminopeptidase superfamily"/>
    <property type="match status" value="1"/>
</dbReference>
<dbReference type="GO" id="GO:0006508">
    <property type="term" value="P:proteolysis"/>
    <property type="evidence" value="ECO:0007669"/>
    <property type="project" value="UniProtKB-KW"/>
</dbReference>
<evidence type="ECO:0000256" key="9">
    <source>
        <dbReference type="ARBA" id="ARBA00023211"/>
    </source>
</evidence>
<evidence type="ECO:0000256" key="8">
    <source>
        <dbReference type="ARBA" id="ARBA00023049"/>
    </source>
</evidence>
<evidence type="ECO:0000256" key="1">
    <source>
        <dbReference type="ARBA" id="ARBA00001424"/>
    </source>
</evidence>
<keyword evidence="9" id="KW-0464">Manganese</keyword>
<protein>
    <recommendedName>
        <fullName evidence="4">Xaa-Pro aminopeptidase</fullName>
        <ecNumber evidence="4">3.4.11.9</ecNumber>
    </recommendedName>
</protein>
<dbReference type="SMART" id="SM01011">
    <property type="entry name" value="AMP_N"/>
    <property type="match status" value="1"/>
</dbReference>
<evidence type="ECO:0000256" key="5">
    <source>
        <dbReference type="ARBA" id="ARBA00022670"/>
    </source>
</evidence>
<dbReference type="InterPro" id="IPR036005">
    <property type="entry name" value="Creatinase/aminopeptidase-like"/>
</dbReference>
<dbReference type="EMBL" id="WKEU01000054">
    <property type="protein sequence ID" value="MCF5064049.1"/>
    <property type="molecule type" value="Genomic_DNA"/>
</dbReference>
<evidence type="ECO:0000256" key="6">
    <source>
        <dbReference type="ARBA" id="ARBA00022723"/>
    </source>
</evidence>
<feature type="domain" description="Aminopeptidase P N-terminal" evidence="11">
    <location>
        <begin position="2"/>
        <end position="134"/>
    </location>
</feature>
<dbReference type="SUPFAM" id="SSF53092">
    <property type="entry name" value="Creatinase/prolidase N-terminal domain"/>
    <property type="match status" value="1"/>
</dbReference>
<dbReference type="GO" id="GO:0070006">
    <property type="term" value="F:metalloaminopeptidase activity"/>
    <property type="evidence" value="ECO:0007669"/>
    <property type="project" value="InterPro"/>
</dbReference>
<comment type="similarity">
    <text evidence="3 10">Belongs to the peptidase M24B family.</text>
</comment>
<dbReference type="Proteomes" id="UP000814207">
    <property type="component" value="Unassembled WGS sequence"/>
</dbReference>
<organism evidence="12 13">
    <name type="scientific">Pseudomonas syringae</name>
    <dbReference type="NCBI Taxonomy" id="317"/>
    <lineage>
        <taxon>Bacteria</taxon>
        <taxon>Pseudomonadati</taxon>
        <taxon>Pseudomonadota</taxon>
        <taxon>Gammaproteobacteria</taxon>
        <taxon>Pseudomonadales</taxon>
        <taxon>Pseudomonadaceae</taxon>
        <taxon>Pseudomonas</taxon>
    </lineage>
</organism>
<dbReference type="Pfam" id="PF00557">
    <property type="entry name" value="Peptidase_M24"/>
    <property type="match status" value="1"/>
</dbReference>
<dbReference type="PANTHER" id="PTHR43226:SF4">
    <property type="entry name" value="XAA-PRO AMINOPEPTIDASE 3"/>
    <property type="match status" value="1"/>
</dbReference>
<gene>
    <name evidence="12" type="ORF">GIW73_13990</name>
</gene>
<evidence type="ECO:0000256" key="4">
    <source>
        <dbReference type="ARBA" id="ARBA00012574"/>
    </source>
</evidence>
<dbReference type="GO" id="GO:0005829">
    <property type="term" value="C:cytosol"/>
    <property type="evidence" value="ECO:0007669"/>
    <property type="project" value="TreeGrafter"/>
</dbReference>
<evidence type="ECO:0000256" key="2">
    <source>
        <dbReference type="ARBA" id="ARBA00001936"/>
    </source>
</evidence>
<comment type="cofactor">
    <cofactor evidence="2">
        <name>Mn(2+)</name>
        <dbReference type="ChEBI" id="CHEBI:29035"/>
    </cofactor>
</comment>
<accession>A0A9Q3X6L5</accession>